<dbReference type="PANTHER" id="PTHR30047">
    <property type="entry name" value="HIGH-AFFINITY CHOLINE TRANSPORT PROTEIN-RELATED"/>
    <property type="match status" value="1"/>
</dbReference>
<evidence type="ECO:0000256" key="9">
    <source>
        <dbReference type="SAM" id="Phobius"/>
    </source>
</evidence>
<dbReference type="AlphaFoldDB" id="A1WT60"/>
<proteinExistence type="inferred from homology"/>
<comment type="similarity">
    <text evidence="2">Belongs to the BCCT transporter (TC 2.A.15) family.</text>
</comment>
<sequence length="546" mass="58670">MTGRRPHGGGVYARVFLPAAALVVALVVSAAVWTEAVGDWIAELQTFIAVELGWVYTGVVAFLLGFVLVVLLRPDFRRLRLGPPDSYPEYSYLSWFAMLFSAGMGIGLLFYSVAEPLMHYAEPPRAEPGTPDAALEALQVTFFHWGLHPWAIYITVALSLAFFSYRHGLPLSLRSALYPLLGRRIHGVIGDAVDTAAVVGTVLGVATSLGLGVMQVNSGLARVGLLEESLTHQIGLIIAIMGAATLSVVSGLNNGIRLLSRANLFLGAALMLFVLIAGPTRLVLAGFFESVGHYVDGLVELTFRTDAFRSPDWQADWTLFYWGWWISWCPFVGMFIARVSRGRTVGEFILGVLLVPTLFTFVWLTAFGAGALHLEEAGAGISAVVQESVPQALYAMLEALPLAAITVPLATAVVVGYFVTSADSGALVMNVLASGGNPNPPLLQKIFWSSMTGAVAAVLLIAGGLQALQTVTIAAALPLSLILVLMAWGLWTAFRADAQQSDLASPIPEPKLERLLRYLDERRRRRRGGAPQGDSNSGPGKRSKRL</sequence>
<dbReference type="PROSITE" id="PS01303">
    <property type="entry name" value="BCCT"/>
    <property type="match status" value="1"/>
</dbReference>
<dbReference type="EMBL" id="CP000544">
    <property type="protein sequence ID" value="ABM60872.1"/>
    <property type="molecule type" value="Genomic_DNA"/>
</dbReference>
<dbReference type="KEGG" id="hha:Hhal_0077"/>
<evidence type="ECO:0000256" key="1">
    <source>
        <dbReference type="ARBA" id="ARBA00004651"/>
    </source>
</evidence>
<feature type="transmembrane region" description="Helical" evidence="9">
    <location>
        <begin position="446"/>
        <end position="465"/>
    </location>
</feature>
<dbReference type="GO" id="GO:0005886">
    <property type="term" value="C:plasma membrane"/>
    <property type="evidence" value="ECO:0007669"/>
    <property type="project" value="UniProtKB-SubCell"/>
</dbReference>
<feature type="transmembrane region" description="Helical" evidence="9">
    <location>
        <begin position="188"/>
        <end position="214"/>
    </location>
</feature>
<dbReference type="InterPro" id="IPR018093">
    <property type="entry name" value="BCCT_CS"/>
</dbReference>
<dbReference type="eggNOG" id="COG1292">
    <property type="taxonomic scope" value="Bacteria"/>
</dbReference>
<evidence type="ECO:0000256" key="3">
    <source>
        <dbReference type="ARBA" id="ARBA00022448"/>
    </source>
</evidence>
<evidence type="ECO:0000256" key="6">
    <source>
        <dbReference type="ARBA" id="ARBA00022989"/>
    </source>
</evidence>
<evidence type="ECO:0000256" key="2">
    <source>
        <dbReference type="ARBA" id="ARBA00005658"/>
    </source>
</evidence>
<evidence type="ECO:0000256" key="4">
    <source>
        <dbReference type="ARBA" id="ARBA00022475"/>
    </source>
</evidence>
<feature type="transmembrane region" description="Helical" evidence="9">
    <location>
        <begin position="471"/>
        <end position="491"/>
    </location>
</feature>
<reference evidence="11" key="1">
    <citation type="submission" date="2006-12" db="EMBL/GenBank/DDBJ databases">
        <title>Complete sequence of Halorhodospira halophila SL1.</title>
        <authorList>
            <consortium name="US DOE Joint Genome Institute"/>
            <person name="Copeland A."/>
            <person name="Lucas S."/>
            <person name="Lapidus A."/>
            <person name="Barry K."/>
            <person name="Detter J.C."/>
            <person name="Glavina del Rio T."/>
            <person name="Hammon N."/>
            <person name="Israni S."/>
            <person name="Dalin E."/>
            <person name="Tice H."/>
            <person name="Pitluck S."/>
            <person name="Saunders E."/>
            <person name="Brettin T."/>
            <person name="Bruce D."/>
            <person name="Han C."/>
            <person name="Tapia R."/>
            <person name="Schmutz J."/>
            <person name="Larimer F."/>
            <person name="Land M."/>
            <person name="Hauser L."/>
            <person name="Kyrpides N."/>
            <person name="Mikhailova N."/>
            <person name="Hoff W."/>
            <person name="Richardson P."/>
        </authorList>
    </citation>
    <scope>NUCLEOTIDE SEQUENCE [LARGE SCALE GENOMIC DNA]</scope>
    <source>
        <strain evidence="11">DSM 244 / SL1</strain>
    </source>
</reference>
<keyword evidence="7 9" id="KW-0472">Membrane</keyword>
<keyword evidence="3" id="KW-0813">Transport</keyword>
<feature type="transmembrane region" description="Helical" evidence="9">
    <location>
        <begin position="92"/>
        <end position="114"/>
    </location>
</feature>
<keyword evidence="5 9" id="KW-0812">Transmembrane</keyword>
<evidence type="ECO:0000256" key="7">
    <source>
        <dbReference type="ARBA" id="ARBA00023136"/>
    </source>
</evidence>
<feature type="transmembrane region" description="Helical" evidence="9">
    <location>
        <begin position="392"/>
        <end position="419"/>
    </location>
</feature>
<protein>
    <submittedName>
        <fullName evidence="10">Choline/carnitine/betaine transporter</fullName>
    </submittedName>
</protein>
<feature type="transmembrane region" description="Helical" evidence="9">
    <location>
        <begin position="264"/>
        <end position="288"/>
    </location>
</feature>
<accession>A1WT60</accession>
<feature type="transmembrane region" description="Helical" evidence="9">
    <location>
        <begin position="150"/>
        <end position="167"/>
    </location>
</feature>
<organism evidence="10 11">
    <name type="scientific">Halorhodospira halophila (strain DSM 244 / SL1)</name>
    <name type="common">Ectothiorhodospira halophila (strain DSM 244 / SL1)</name>
    <dbReference type="NCBI Taxonomy" id="349124"/>
    <lineage>
        <taxon>Bacteria</taxon>
        <taxon>Pseudomonadati</taxon>
        <taxon>Pseudomonadota</taxon>
        <taxon>Gammaproteobacteria</taxon>
        <taxon>Chromatiales</taxon>
        <taxon>Ectothiorhodospiraceae</taxon>
        <taxon>Halorhodospira</taxon>
    </lineage>
</organism>
<dbReference type="Proteomes" id="UP000000647">
    <property type="component" value="Chromosome"/>
</dbReference>
<dbReference type="GO" id="GO:0022857">
    <property type="term" value="F:transmembrane transporter activity"/>
    <property type="evidence" value="ECO:0007669"/>
    <property type="project" value="InterPro"/>
</dbReference>
<feature type="transmembrane region" description="Helical" evidence="9">
    <location>
        <begin position="12"/>
        <end position="33"/>
    </location>
</feature>
<evidence type="ECO:0000256" key="5">
    <source>
        <dbReference type="ARBA" id="ARBA00022692"/>
    </source>
</evidence>
<feature type="transmembrane region" description="Helical" evidence="9">
    <location>
        <begin position="53"/>
        <end position="72"/>
    </location>
</feature>
<dbReference type="NCBIfam" id="TIGR00842">
    <property type="entry name" value="bcct"/>
    <property type="match status" value="1"/>
</dbReference>
<comment type="subcellular location">
    <subcellularLocation>
        <location evidence="1">Cell membrane</location>
        <topology evidence="1">Multi-pass membrane protein</topology>
    </subcellularLocation>
</comment>
<dbReference type="Pfam" id="PF02028">
    <property type="entry name" value="BCCT"/>
    <property type="match status" value="1"/>
</dbReference>
<evidence type="ECO:0000313" key="11">
    <source>
        <dbReference type="Proteomes" id="UP000000647"/>
    </source>
</evidence>
<feature type="transmembrane region" description="Helical" evidence="9">
    <location>
        <begin position="319"/>
        <end position="337"/>
    </location>
</feature>
<dbReference type="PANTHER" id="PTHR30047:SF7">
    <property type="entry name" value="HIGH-AFFINITY CHOLINE TRANSPORT PROTEIN"/>
    <property type="match status" value="1"/>
</dbReference>
<keyword evidence="11" id="KW-1185">Reference proteome</keyword>
<reference evidence="10 11" key="2">
    <citation type="journal article" date="2013" name="Stand. Genomic Sci.">
        <title>Complete genome sequence of Halorhodospira halophila SL1.</title>
        <authorList>
            <person name="Challacombe J.F."/>
            <person name="Majid S."/>
            <person name="Deole R."/>
            <person name="Brettin T.S."/>
            <person name="Bruce D."/>
            <person name="Delano S.F."/>
            <person name="Detter J.C."/>
            <person name="Gleasner C.D."/>
            <person name="Han C.S."/>
            <person name="Misra M."/>
            <person name="Reitenga K.G."/>
            <person name="Mikhailova N."/>
            <person name="Woyke T."/>
            <person name="Pitluck S."/>
            <person name="Nolan M."/>
            <person name="Land M.L."/>
            <person name="Saunders E."/>
            <person name="Tapia R."/>
            <person name="Lapidus A."/>
            <person name="Ivanova N."/>
            <person name="Hoff W.D."/>
        </authorList>
    </citation>
    <scope>NUCLEOTIDE SEQUENCE [LARGE SCALE GENOMIC DNA]</scope>
    <source>
        <strain evidence="11">DSM 244 / SL1</strain>
    </source>
</reference>
<dbReference type="STRING" id="349124.Hhal_0077"/>
<dbReference type="InterPro" id="IPR000060">
    <property type="entry name" value="BCCT_transptr"/>
</dbReference>
<feature type="region of interest" description="Disordered" evidence="8">
    <location>
        <begin position="522"/>
        <end position="546"/>
    </location>
</feature>
<evidence type="ECO:0000256" key="8">
    <source>
        <dbReference type="SAM" id="MobiDB-lite"/>
    </source>
</evidence>
<keyword evidence="6 9" id="KW-1133">Transmembrane helix</keyword>
<feature type="transmembrane region" description="Helical" evidence="9">
    <location>
        <begin position="349"/>
        <end position="372"/>
    </location>
</feature>
<feature type="transmembrane region" description="Helical" evidence="9">
    <location>
        <begin position="234"/>
        <end position="252"/>
    </location>
</feature>
<dbReference type="HOGENOM" id="CLU_010118_4_1_6"/>
<gene>
    <name evidence="10" type="ordered locus">Hhal_0077</name>
</gene>
<name>A1WT60_HALHL</name>
<keyword evidence="4" id="KW-1003">Cell membrane</keyword>
<evidence type="ECO:0000313" key="10">
    <source>
        <dbReference type="EMBL" id="ABM60872.1"/>
    </source>
</evidence>